<protein>
    <submittedName>
        <fullName evidence="2">Uncharacterized protein</fullName>
    </submittedName>
</protein>
<gene>
    <name evidence="2" type="ORF">WN944_010963</name>
</gene>
<evidence type="ECO:0000256" key="1">
    <source>
        <dbReference type="SAM" id="MobiDB-lite"/>
    </source>
</evidence>
<dbReference type="Proteomes" id="UP001428341">
    <property type="component" value="Unassembled WGS sequence"/>
</dbReference>
<reference evidence="2 3" key="1">
    <citation type="submission" date="2024-05" db="EMBL/GenBank/DDBJ databases">
        <title>Haplotype-resolved chromosome-level genome assembly of Huyou (Citrus changshanensis).</title>
        <authorList>
            <person name="Miao C."/>
            <person name="Chen W."/>
            <person name="Wu Y."/>
            <person name="Wang L."/>
            <person name="Zhao S."/>
            <person name="Grierson D."/>
            <person name="Xu C."/>
            <person name="Chen K."/>
        </authorList>
    </citation>
    <scope>NUCLEOTIDE SEQUENCE [LARGE SCALE GENOMIC DNA]</scope>
    <source>
        <strain evidence="2">01-14</strain>
        <tissue evidence="2">Leaf</tissue>
    </source>
</reference>
<evidence type="ECO:0000313" key="3">
    <source>
        <dbReference type="Proteomes" id="UP001428341"/>
    </source>
</evidence>
<comment type="caution">
    <text evidence="2">The sequence shown here is derived from an EMBL/GenBank/DDBJ whole genome shotgun (WGS) entry which is preliminary data.</text>
</comment>
<name>A0AAP0MYG4_9ROSI</name>
<organism evidence="2 3">
    <name type="scientific">Citrus x changshan-huyou</name>
    <dbReference type="NCBI Taxonomy" id="2935761"/>
    <lineage>
        <taxon>Eukaryota</taxon>
        <taxon>Viridiplantae</taxon>
        <taxon>Streptophyta</taxon>
        <taxon>Embryophyta</taxon>
        <taxon>Tracheophyta</taxon>
        <taxon>Spermatophyta</taxon>
        <taxon>Magnoliopsida</taxon>
        <taxon>eudicotyledons</taxon>
        <taxon>Gunneridae</taxon>
        <taxon>Pentapetalae</taxon>
        <taxon>rosids</taxon>
        <taxon>malvids</taxon>
        <taxon>Sapindales</taxon>
        <taxon>Rutaceae</taxon>
        <taxon>Aurantioideae</taxon>
        <taxon>Citrus</taxon>
    </lineage>
</organism>
<sequence>MADNKQLAEALEKVKRRRVTGRVGKIRIQIRIAFFISGSVNFFADPDAGSKKPSSVTARQRDFDKHCAAWSLGRPSELRQIRRASTIDQTSFNDRSSEAPAS</sequence>
<keyword evidence="3" id="KW-1185">Reference proteome</keyword>
<feature type="region of interest" description="Disordered" evidence="1">
    <location>
        <begin position="81"/>
        <end position="102"/>
    </location>
</feature>
<dbReference type="AlphaFoldDB" id="A0AAP0MYG4"/>
<proteinExistence type="predicted"/>
<accession>A0AAP0MYG4</accession>
<dbReference type="EMBL" id="JBCGBO010000002">
    <property type="protein sequence ID" value="KAK9222527.1"/>
    <property type="molecule type" value="Genomic_DNA"/>
</dbReference>
<evidence type="ECO:0000313" key="2">
    <source>
        <dbReference type="EMBL" id="KAK9222527.1"/>
    </source>
</evidence>